<accession>A0A941AR50</accession>
<sequence>MARAAKQEYENGTSLKDIRTMIDEAYKDSEVPSTPTSMPEV</sequence>
<name>A0A941AR50_9BACI</name>
<proteinExistence type="predicted"/>
<comment type="caution">
    <text evidence="1">The sequence shown here is derived from an EMBL/GenBank/DDBJ whole genome shotgun (WGS) entry which is preliminary data.</text>
</comment>
<dbReference type="Proteomes" id="UP000678228">
    <property type="component" value="Unassembled WGS sequence"/>
</dbReference>
<protein>
    <submittedName>
        <fullName evidence="1">Uncharacterized protein</fullName>
    </submittedName>
</protein>
<evidence type="ECO:0000313" key="1">
    <source>
        <dbReference type="EMBL" id="MBP3953531.1"/>
    </source>
</evidence>
<dbReference type="InterPro" id="IPR025673">
    <property type="entry name" value="PCYCGC"/>
</dbReference>
<organism evidence="1 2">
    <name type="scientific">Halalkalibacter suaedae</name>
    <dbReference type="NCBI Taxonomy" id="2822140"/>
    <lineage>
        <taxon>Bacteria</taxon>
        <taxon>Bacillati</taxon>
        <taxon>Bacillota</taxon>
        <taxon>Bacilli</taxon>
        <taxon>Bacillales</taxon>
        <taxon>Bacillaceae</taxon>
        <taxon>Halalkalibacter</taxon>
    </lineage>
</organism>
<dbReference type="AlphaFoldDB" id="A0A941AR50"/>
<gene>
    <name evidence="1" type="ORF">J7W16_20715</name>
</gene>
<keyword evidence="2" id="KW-1185">Reference proteome</keyword>
<evidence type="ECO:0000313" key="2">
    <source>
        <dbReference type="Proteomes" id="UP000678228"/>
    </source>
</evidence>
<dbReference type="EMBL" id="JAGKSQ010000015">
    <property type="protein sequence ID" value="MBP3953531.1"/>
    <property type="molecule type" value="Genomic_DNA"/>
</dbReference>
<dbReference type="Pfam" id="PF13798">
    <property type="entry name" value="PCYCGC"/>
    <property type="match status" value="1"/>
</dbReference>
<reference evidence="1" key="1">
    <citation type="submission" date="2021-03" db="EMBL/GenBank/DDBJ databases">
        <title>Bacillus suaedae sp. nov., isolated from Suaeda aralocaspica.</title>
        <authorList>
            <person name="Lei R.F.R."/>
        </authorList>
    </citation>
    <scope>NUCLEOTIDE SEQUENCE</scope>
    <source>
        <strain evidence="1">YZJH907-2</strain>
    </source>
</reference>